<organism evidence="2 3">
    <name type="scientific">Plectus sambesii</name>
    <dbReference type="NCBI Taxonomy" id="2011161"/>
    <lineage>
        <taxon>Eukaryota</taxon>
        <taxon>Metazoa</taxon>
        <taxon>Ecdysozoa</taxon>
        <taxon>Nematoda</taxon>
        <taxon>Chromadorea</taxon>
        <taxon>Plectida</taxon>
        <taxon>Plectina</taxon>
        <taxon>Plectoidea</taxon>
        <taxon>Plectidae</taxon>
        <taxon>Plectus</taxon>
    </lineage>
</organism>
<sequence>MRLRRKTIRENMTEEMLVEHRRKGAEKNRRLREVLRRKLEAAGKLRKRSSRYHLKRMRLELPPEQQQLLRRVVSERRKLIQQNGLLRAATDGSTPLEQRLLETVGDPGSTGRSKQSSPLVSLPPLEPQILPPNIDPAEVDRLALAAERARLYNHQRRMKMLLTETPEQAAERRAKECERQRRVREQLNPEQLLAWRQRQSVRAREYYRQLKTTNAVALERYKETLRRYANRKRLRETPEEKARRLAQNRESRRRLKERLSPEEIAERRRKKVEQARRRRTLKTGQPPKKPYTPMGTTLKEEIGGCWKPGCDGRTVLTSRRDRQTFYANVLYCRKCRSRKYLEKKRKLKERPASSASVESLSNCESASKTTRTGEQEESGKRRRSSRLQANSADKRRYRCLESSSDEEEEEDKDEDEEDEDDSDQMLPSGSESRRSSSAVEELAIRSS</sequence>
<evidence type="ECO:0000256" key="1">
    <source>
        <dbReference type="SAM" id="MobiDB-lite"/>
    </source>
</evidence>
<feature type="compositionally biased region" description="Acidic residues" evidence="1">
    <location>
        <begin position="403"/>
        <end position="423"/>
    </location>
</feature>
<accession>A0A914WVK0</accession>
<feature type="compositionally biased region" description="Polar residues" evidence="1">
    <location>
        <begin position="353"/>
        <end position="370"/>
    </location>
</feature>
<dbReference type="AlphaFoldDB" id="A0A914WVK0"/>
<dbReference type="Proteomes" id="UP000887566">
    <property type="component" value="Unplaced"/>
</dbReference>
<feature type="compositionally biased region" description="Basic and acidic residues" evidence="1">
    <location>
        <begin position="257"/>
        <end position="266"/>
    </location>
</feature>
<dbReference type="WBParaSite" id="PSAMB.scaffold4size155531.g237.t1">
    <property type="protein sequence ID" value="PSAMB.scaffold4size155531.g237.t1"/>
    <property type="gene ID" value="PSAMB.scaffold4size155531.g237"/>
</dbReference>
<protein>
    <submittedName>
        <fullName evidence="3">Uncharacterized protein</fullName>
    </submittedName>
</protein>
<evidence type="ECO:0000313" key="2">
    <source>
        <dbReference type="Proteomes" id="UP000887566"/>
    </source>
</evidence>
<feature type="compositionally biased region" description="Basic and acidic residues" evidence="1">
    <location>
        <begin position="235"/>
        <end position="250"/>
    </location>
</feature>
<feature type="region of interest" description="Disordered" evidence="1">
    <location>
        <begin position="344"/>
        <end position="447"/>
    </location>
</feature>
<reference evidence="3" key="1">
    <citation type="submission" date="2022-11" db="UniProtKB">
        <authorList>
            <consortium name="WormBaseParasite"/>
        </authorList>
    </citation>
    <scope>IDENTIFICATION</scope>
</reference>
<feature type="region of interest" description="Disordered" evidence="1">
    <location>
        <begin position="229"/>
        <end position="296"/>
    </location>
</feature>
<feature type="region of interest" description="Disordered" evidence="1">
    <location>
        <begin position="103"/>
        <end position="125"/>
    </location>
</feature>
<evidence type="ECO:0000313" key="3">
    <source>
        <dbReference type="WBParaSite" id="PSAMB.scaffold4size155531.g237.t1"/>
    </source>
</evidence>
<name>A0A914WVK0_9BILA</name>
<feature type="compositionally biased region" description="Basic residues" evidence="1">
    <location>
        <begin position="267"/>
        <end position="281"/>
    </location>
</feature>
<keyword evidence="2" id="KW-1185">Reference proteome</keyword>
<proteinExistence type="predicted"/>